<name>A0AAN9QR48_PHACN</name>
<dbReference type="EMBL" id="JAYMYR010000008">
    <property type="protein sequence ID" value="KAK7347135.1"/>
    <property type="molecule type" value="Genomic_DNA"/>
</dbReference>
<feature type="transmembrane region" description="Helical" evidence="1">
    <location>
        <begin position="54"/>
        <end position="73"/>
    </location>
</feature>
<comment type="caution">
    <text evidence="2">The sequence shown here is derived from an EMBL/GenBank/DDBJ whole genome shotgun (WGS) entry which is preliminary data.</text>
</comment>
<accession>A0AAN9QR48</accession>
<evidence type="ECO:0000313" key="2">
    <source>
        <dbReference type="EMBL" id="KAK7347135.1"/>
    </source>
</evidence>
<keyword evidence="1" id="KW-0472">Membrane</keyword>
<evidence type="ECO:0000256" key="1">
    <source>
        <dbReference type="SAM" id="Phobius"/>
    </source>
</evidence>
<proteinExistence type="predicted"/>
<gene>
    <name evidence="2" type="ORF">VNO80_21662</name>
</gene>
<protein>
    <submittedName>
        <fullName evidence="2">Uncharacterized protein</fullName>
    </submittedName>
</protein>
<reference evidence="2 3" key="1">
    <citation type="submission" date="2024-01" db="EMBL/GenBank/DDBJ databases">
        <title>The genomes of 5 underutilized Papilionoideae crops provide insights into root nodulation and disease resistanc.</title>
        <authorList>
            <person name="Jiang F."/>
        </authorList>
    </citation>
    <scope>NUCLEOTIDE SEQUENCE [LARGE SCALE GENOMIC DNA]</scope>
    <source>
        <strain evidence="2">JINMINGXINNONG_FW02</strain>
        <tissue evidence="2">Leaves</tissue>
    </source>
</reference>
<organism evidence="2 3">
    <name type="scientific">Phaseolus coccineus</name>
    <name type="common">Scarlet runner bean</name>
    <name type="synonym">Phaseolus multiflorus</name>
    <dbReference type="NCBI Taxonomy" id="3886"/>
    <lineage>
        <taxon>Eukaryota</taxon>
        <taxon>Viridiplantae</taxon>
        <taxon>Streptophyta</taxon>
        <taxon>Embryophyta</taxon>
        <taxon>Tracheophyta</taxon>
        <taxon>Spermatophyta</taxon>
        <taxon>Magnoliopsida</taxon>
        <taxon>eudicotyledons</taxon>
        <taxon>Gunneridae</taxon>
        <taxon>Pentapetalae</taxon>
        <taxon>rosids</taxon>
        <taxon>fabids</taxon>
        <taxon>Fabales</taxon>
        <taxon>Fabaceae</taxon>
        <taxon>Papilionoideae</taxon>
        <taxon>50 kb inversion clade</taxon>
        <taxon>NPAAA clade</taxon>
        <taxon>indigoferoid/millettioid clade</taxon>
        <taxon>Phaseoleae</taxon>
        <taxon>Phaseolus</taxon>
    </lineage>
</organism>
<keyword evidence="1" id="KW-1133">Transmembrane helix</keyword>
<evidence type="ECO:0000313" key="3">
    <source>
        <dbReference type="Proteomes" id="UP001374584"/>
    </source>
</evidence>
<keyword evidence="1" id="KW-0812">Transmembrane</keyword>
<dbReference type="Proteomes" id="UP001374584">
    <property type="component" value="Unassembled WGS sequence"/>
</dbReference>
<sequence>MSMTPLFSSILILHSLSLRSYCHVSSITPFSPASLPHAFLLFSSIPFSSNLTQHFFFCFVSLYYSVWLILIVFSPTNTRKSLKWDGSLSFFGIFHMRM</sequence>
<keyword evidence="3" id="KW-1185">Reference proteome</keyword>
<dbReference type="AlphaFoldDB" id="A0AAN9QR48"/>